<dbReference type="GO" id="GO:0003729">
    <property type="term" value="F:mRNA binding"/>
    <property type="evidence" value="ECO:0007669"/>
    <property type="project" value="TreeGrafter"/>
</dbReference>
<proteinExistence type="inferred from homology"/>
<keyword evidence="2" id="KW-0810">Translation regulation</keyword>
<dbReference type="Pfam" id="PF01253">
    <property type="entry name" value="SUI1"/>
    <property type="match status" value="1"/>
</dbReference>
<organism evidence="5 6">
    <name type="scientific">Mangrovimicrobium sediminis</name>
    <dbReference type="NCBI Taxonomy" id="2562682"/>
    <lineage>
        <taxon>Bacteria</taxon>
        <taxon>Pseudomonadati</taxon>
        <taxon>Pseudomonadota</taxon>
        <taxon>Gammaproteobacteria</taxon>
        <taxon>Cellvibrionales</taxon>
        <taxon>Halieaceae</taxon>
        <taxon>Mangrovimicrobium</taxon>
    </lineage>
</organism>
<feature type="domain" description="SUI1" evidence="4">
    <location>
        <begin position="51"/>
        <end position="114"/>
    </location>
</feature>
<dbReference type="InterPro" id="IPR005872">
    <property type="entry name" value="SUI1_arc_bac"/>
</dbReference>
<dbReference type="NCBIfam" id="TIGR01158">
    <property type="entry name" value="SUI1_rel"/>
    <property type="match status" value="1"/>
</dbReference>
<dbReference type="SUPFAM" id="SSF55159">
    <property type="entry name" value="eIF1-like"/>
    <property type="match status" value="1"/>
</dbReference>
<name>A0A4Z0M5C9_9GAMM</name>
<dbReference type="PIRSF" id="PIRSF037511">
    <property type="entry name" value="Transl_init_SUI1_pro"/>
    <property type="match status" value="1"/>
</dbReference>
<dbReference type="InterPro" id="IPR050318">
    <property type="entry name" value="DENR/SUI1_TIF"/>
</dbReference>
<dbReference type="GO" id="GO:0001731">
    <property type="term" value="P:formation of translation preinitiation complex"/>
    <property type="evidence" value="ECO:0007669"/>
    <property type="project" value="TreeGrafter"/>
</dbReference>
<accession>A0A4Z0M5C9</accession>
<keyword evidence="3" id="KW-0648">Protein biosynthesis</keyword>
<dbReference type="InterPro" id="IPR001950">
    <property type="entry name" value="SUI1"/>
</dbReference>
<dbReference type="RefSeq" id="WP_135442101.1">
    <property type="nucleotide sequence ID" value="NZ_SRLE01000005.1"/>
</dbReference>
<dbReference type="Proteomes" id="UP000298050">
    <property type="component" value="Unassembled WGS sequence"/>
</dbReference>
<evidence type="ECO:0000256" key="2">
    <source>
        <dbReference type="ARBA" id="ARBA00022845"/>
    </source>
</evidence>
<comment type="caution">
    <text evidence="5">The sequence shown here is derived from an EMBL/GenBank/DDBJ whole genome shotgun (WGS) entry which is preliminary data.</text>
</comment>
<evidence type="ECO:0000259" key="4">
    <source>
        <dbReference type="PROSITE" id="PS50296"/>
    </source>
</evidence>
<gene>
    <name evidence="5" type="ORF">E4634_06845</name>
</gene>
<dbReference type="PANTHER" id="PTHR12789">
    <property type="entry name" value="DENSITY-REGULATED PROTEIN HOMOLOG"/>
    <property type="match status" value="1"/>
</dbReference>
<dbReference type="CDD" id="cd11567">
    <property type="entry name" value="YciH_like"/>
    <property type="match status" value="1"/>
</dbReference>
<evidence type="ECO:0000256" key="1">
    <source>
        <dbReference type="ARBA" id="ARBA00005422"/>
    </source>
</evidence>
<reference evidence="5 6" key="1">
    <citation type="submission" date="2019-04" db="EMBL/GenBank/DDBJ databases">
        <title>Taxonomy of novel Haliea sp. from mangrove soil of West Coast of India.</title>
        <authorList>
            <person name="Verma A."/>
            <person name="Kumar P."/>
            <person name="Krishnamurthi S."/>
        </authorList>
    </citation>
    <scope>NUCLEOTIDE SEQUENCE [LARGE SCALE GENOMIC DNA]</scope>
    <source>
        <strain evidence="5 6">SAOS-164</strain>
    </source>
</reference>
<keyword evidence="6" id="KW-1185">Reference proteome</keyword>
<dbReference type="InterPro" id="IPR036877">
    <property type="entry name" value="SUI1_dom_sf"/>
</dbReference>
<comment type="similarity">
    <text evidence="1">Belongs to the SUI1 family.</text>
</comment>
<dbReference type="OrthoDB" id="9792915at2"/>
<dbReference type="NCBIfam" id="NF005297">
    <property type="entry name" value="PRK06824.1"/>
    <property type="match status" value="1"/>
</dbReference>
<protein>
    <submittedName>
        <fullName evidence="5">Translation initiation factor Sui1</fullName>
    </submittedName>
</protein>
<dbReference type="AlphaFoldDB" id="A0A4Z0M5C9"/>
<evidence type="ECO:0000313" key="5">
    <source>
        <dbReference type="EMBL" id="TGD74903.1"/>
    </source>
</evidence>
<dbReference type="GO" id="GO:0003743">
    <property type="term" value="F:translation initiation factor activity"/>
    <property type="evidence" value="ECO:0007669"/>
    <property type="project" value="UniProtKB-KW"/>
</dbReference>
<dbReference type="GO" id="GO:0006417">
    <property type="term" value="P:regulation of translation"/>
    <property type="evidence" value="ECO:0007669"/>
    <property type="project" value="UniProtKB-KW"/>
</dbReference>
<dbReference type="FunFam" id="3.30.780.10:FF:000002">
    <property type="entry name" value="Stress response translation initiation inhibitor"/>
    <property type="match status" value="1"/>
</dbReference>
<sequence length="122" mass="12886">MSRQRKSPGNLVYSSDQGRLCPGCGAPVADCRCREQRAAAPAGDGIVRLHRETKGRGGKAVTLVRGLPLGETELKALAKTLKRKCGVGGAVKDGCIEIQGEQRELIKAELEKIGYTVKLAGG</sequence>
<dbReference type="EMBL" id="SRLE01000005">
    <property type="protein sequence ID" value="TGD74903.1"/>
    <property type="molecule type" value="Genomic_DNA"/>
</dbReference>
<dbReference type="GO" id="GO:0002188">
    <property type="term" value="P:translation reinitiation"/>
    <property type="evidence" value="ECO:0007669"/>
    <property type="project" value="TreeGrafter"/>
</dbReference>
<evidence type="ECO:0000256" key="3">
    <source>
        <dbReference type="ARBA" id="ARBA00022917"/>
    </source>
</evidence>
<evidence type="ECO:0000313" key="6">
    <source>
        <dbReference type="Proteomes" id="UP000298050"/>
    </source>
</evidence>
<dbReference type="PROSITE" id="PS50296">
    <property type="entry name" value="SUI1"/>
    <property type="match status" value="1"/>
</dbReference>
<keyword evidence="5" id="KW-0396">Initiation factor</keyword>
<dbReference type="Gene3D" id="3.30.780.10">
    <property type="entry name" value="SUI1-like domain"/>
    <property type="match status" value="1"/>
</dbReference>
<dbReference type="PANTHER" id="PTHR12789:SF0">
    <property type="entry name" value="DENSITY-REGULATED PROTEIN"/>
    <property type="match status" value="1"/>
</dbReference>